<dbReference type="Proteomes" id="UP001476798">
    <property type="component" value="Unassembled WGS sequence"/>
</dbReference>
<reference evidence="1 2" key="1">
    <citation type="submission" date="2021-06" db="EMBL/GenBank/DDBJ databases">
        <authorList>
            <person name="Palmer J.M."/>
        </authorList>
    </citation>
    <scope>NUCLEOTIDE SEQUENCE [LARGE SCALE GENOMIC DNA]</scope>
    <source>
        <strain evidence="1 2">GA_2019</strain>
        <tissue evidence="1">Muscle</tissue>
    </source>
</reference>
<proteinExistence type="predicted"/>
<gene>
    <name evidence="1" type="ORF">GOODEAATRI_002341</name>
</gene>
<protein>
    <submittedName>
        <fullName evidence="1">Uncharacterized protein</fullName>
    </submittedName>
</protein>
<sequence length="58" mass="6735">ASSSLHVFIKGRTAHPVALKLRVCTSEDYINGTLKFPHCTLPRLWRITPLCLRDWQRM</sequence>
<keyword evidence="2" id="KW-1185">Reference proteome</keyword>
<name>A0ABV0MP65_9TELE</name>
<evidence type="ECO:0000313" key="1">
    <source>
        <dbReference type="EMBL" id="MEQ2160721.1"/>
    </source>
</evidence>
<organism evidence="1 2">
    <name type="scientific">Goodea atripinnis</name>
    <dbReference type="NCBI Taxonomy" id="208336"/>
    <lineage>
        <taxon>Eukaryota</taxon>
        <taxon>Metazoa</taxon>
        <taxon>Chordata</taxon>
        <taxon>Craniata</taxon>
        <taxon>Vertebrata</taxon>
        <taxon>Euteleostomi</taxon>
        <taxon>Actinopterygii</taxon>
        <taxon>Neopterygii</taxon>
        <taxon>Teleostei</taxon>
        <taxon>Neoteleostei</taxon>
        <taxon>Acanthomorphata</taxon>
        <taxon>Ovalentaria</taxon>
        <taxon>Atherinomorphae</taxon>
        <taxon>Cyprinodontiformes</taxon>
        <taxon>Goodeidae</taxon>
        <taxon>Goodea</taxon>
    </lineage>
</organism>
<comment type="caution">
    <text evidence="1">The sequence shown here is derived from an EMBL/GenBank/DDBJ whole genome shotgun (WGS) entry which is preliminary data.</text>
</comment>
<dbReference type="EMBL" id="JAHRIO010010079">
    <property type="protein sequence ID" value="MEQ2160721.1"/>
    <property type="molecule type" value="Genomic_DNA"/>
</dbReference>
<accession>A0ABV0MP65</accession>
<evidence type="ECO:0000313" key="2">
    <source>
        <dbReference type="Proteomes" id="UP001476798"/>
    </source>
</evidence>
<feature type="non-terminal residue" evidence="1">
    <location>
        <position position="1"/>
    </location>
</feature>